<feature type="compositionally biased region" description="Polar residues" evidence="1">
    <location>
        <begin position="180"/>
        <end position="193"/>
    </location>
</feature>
<evidence type="ECO:0000313" key="3">
    <source>
        <dbReference type="Proteomes" id="UP000712600"/>
    </source>
</evidence>
<evidence type="ECO:0000313" key="2">
    <source>
        <dbReference type="EMBL" id="KAF3539030.1"/>
    </source>
</evidence>
<name>A0A8S9QCM0_BRACR</name>
<organism evidence="2 3">
    <name type="scientific">Brassica cretica</name>
    <name type="common">Mustard</name>
    <dbReference type="NCBI Taxonomy" id="69181"/>
    <lineage>
        <taxon>Eukaryota</taxon>
        <taxon>Viridiplantae</taxon>
        <taxon>Streptophyta</taxon>
        <taxon>Embryophyta</taxon>
        <taxon>Tracheophyta</taxon>
        <taxon>Spermatophyta</taxon>
        <taxon>Magnoliopsida</taxon>
        <taxon>eudicotyledons</taxon>
        <taxon>Gunneridae</taxon>
        <taxon>Pentapetalae</taxon>
        <taxon>rosids</taxon>
        <taxon>malvids</taxon>
        <taxon>Brassicales</taxon>
        <taxon>Brassicaceae</taxon>
        <taxon>Brassiceae</taxon>
        <taxon>Brassica</taxon>
    </lineage>
</organism>
<proteinExistence type="predicted"/>
<accession>A0A8S9QCM0</accession>
<evidence type="ECO:0000256" key="1">
    <source>
        <dbReference type="SAM" id="MobiDB-lite"/>
    </source>
</evidence>
<feature type="region of interest" description="Disordered" evidence="1">
    <location>
        <begin position="180"/>
        <end position="214"/>
    </location>
</feature>
<dbReference type="EMBL" id="QGKX02001290">
    <property type="protein sequence ID" value="KAF3539030.1"/>
    <property type="molecule type" value="Genomic_DNA"/>
</dbReference>
<protein>
    <submittedName>
        <fullName evidence="2">Uncharacterized protein</fullName>
    </submittedName>
</protein>
<gene>
    <name evidence="2" type="ORF">F2Q69_00022368</name>
</gene>
<reference evidence="2" key="1">
    <citation type="submission" date="2019-12" db="EMBL/GenBank/DDBJ databases">
        <title>Genome sequencing and annotation of Brassica cretica.</title>
        <authorList>
            <person name="Studholme D.J."/>
            <person name="Sarris P."/>
        </authorList>
    </citation>
    <scope>NUCLEOTIDE SEQUENCE</scope>
    <source>
        <strain evidence="2">PFS-109/04</strain>
        <tissue evidence="2">Leaf</tissue>
    </source>
</reference>
<dbReference type="Proteomes" id="UP000712600">
    <property type="component" value="Unassembled WGS sequence"/>
</dbReference>
<feature type="region of interest" description="Disordered" evidence="1">
    <location>
        <begin position="268"/>
        <end position="288"/>
    </location>
</feature>
<dbReference type="AlphaFoldDB" id="A0A8S9QCM0"/>
<comment type="caution">
    <text evidence="2">The sequence shown here is derived from an EMBL/GenBank/DDBJ whole genome shotgun (WGS) entry which is preliminary data.</text>
</comment>
<sequence>MYVYIVMSRDYVSGRGSRDVWTSDAALVGGGSETSGLATQIVWGVGAETFAFDAALEGGGTETDCTSDAAYASCLFMLELNFHSGSSITQMRLTSRSDCYRAGALGVCINFVNRFQRLSACGCVTLLPPPKLQAISPRVFVIGDYVASCLFMLELNFHSGSSITQMRLTSRSDCYRAAQTQRIPPIGTSNQERLSSHDRSSPPDRTSVLDRTSIPDRTRAWTREEVTELRGMVSPLIDETRSQKVVYRTIANRLDQAERELAEHRVNARENARERNQLPPDPLSEMLNPQNARAFSTPEIPSTRSRRYMGENSQQPPYQGMPQRSLSYSWLDEIDTGLSYSGQDEIDTSLSYSSLDEIDNDPIEKQIYGKAWGA</sequence>